<dbReference type="PRINTS" id="PR00455">
    <property type="entry name" value="HTHTETR"/>
</dbReference>
<dbReference type="InterPro" id="IPR001647">
    <property type="entry name" value="HTH_TetR"/>
</dbReference>
<dbReference type="PANTHER" id="PTHR30055">
    <property type="entry name" value="HTH-TYPE TRANSCRIPTIONAL REGULATOR RUTR"/>
    <property type="match status" value="1"/>
</dbReference>
<dbReference type="SUPFAM" id="SSF46689">
    <property type="entry name" value="Homeodomain-like"/>
    <property type="match status" value="2"/>
</dbReference>
<keyword evidence="8" id="KW-1185">Reference proteome</keyword>
<name>A0AAD0JUH8_9ACTN</name>
<feature type="region of interest" description="Disordered" evidence="5">
    <location>
        <begin position="140"/>
        <end position="173"/>
    </location>
</feature>
<evidence type="ECO:0000256" key="5">
    <source>
        <dbReference type="SAM" id="MobiDB-lite"/>
    </source>
</evidence>
<sequence>MTSSPALPTWFPDAPPPGSRRAEIALVAAEEFTRRGYHATRVEHIADRLAVTPGALYRYVPGKYAMFRDAVATLVAELDAATSGSDDLDHLVASATRATLTHRSRAALYRWQIRYLTPEDRAAVVAADIRIRQRFSDAIRGDGSPSISGSGTAAGAGSGARAGAGSDSGARAGTRGAAGAILASIASLGHHRIEVTDEGAVALMRSIAADLAACTPGVRSIPPPQAEDPSSPGSTASDSTAPSSPAPGSTAPGSAAPGSPGSSAPGSTAPGRLRGGAATREGAITAAIARFHSSGYDEVTMEAIGADVGVAASALYRHFPGKSALLTAAVDRTATLVSELLDRHAALHGSEDDPAEALVDLLDQYVSISFSHGPELMLYHSELGTLGPDDRRRIRRSQLRQLERWAGLVRAASPAGTAVDDATARIRVHAALAVVLDGGQGSAFHPSAAARFGDLARTVLLPPDRLTALPGRSS</sequence>
<protein>
    <recommendedName>
        <fullName evidence="6">HTH tetR-type domain-containing protein</fullName>
    </recommendedName>
</protein>
<dbReference type="GO" id="GO:0000976">
    <property type="term" value="F:transcription cis-regulatory region binding"/>
    <property type="evidence" value="ECO:0007669"/>
    <property type="project" value="TreeGrafter"/>
</dbReference>
<dbReference type="PROSITE" id="PS50977">
    <property type="entry name" value="HTH_TETR_2"/>
    <property type="match status" value="2"/>
</dbReference>
<dbReference type="Gene3D" id="1.10.10.60">
    <property type="entry name" value="Homeodomain-like"/>
    <property type="match status" value="1"/>
</dbReference>
<accession>A0AAD0JUH8</accession>
<gene>
    <name evidence="7" type="ORF">A6048_17375</name>
</gene>
<evidence type="ECO:0000256" key="1">
    <source>
        <dbReference type="ARBA" id="ARBA00023015"/>
    </source>
</evidence>
<evidence type="ECO:0000256" key="3">
    <source>
        <dbReference type="ARBA" id="ARBA00023163"/>
    </source>
</evidence>
<proteinExistence type="predicted"/>
<dbReference type="InterPro" id="IPR009057">
    <property type="entry name" value="Homeodomain-like_sf"/>
</dbReference>
<feature type="compositionally biased region" description="Gly residues" evidence="5">
    <location>
        <begin position="152"/>
        <end position="162"/>
    </location>
</feature>
<feature type="DNA-binding region" description="H-T-H motif" evidence="4">
    <location>
        <begin position="300"/>
        <end position="319"/>
    </location>
</feature>
<evidence type="ECO:0000313" key="8">
    <source>
        <dbReference type="Proteomes" id="UP000244903"/>
    </source>
</evidence>
<evidence type="ECO:0000256" key="2">
    <source>
        <dbReference type="ARBA" id="ARBA00023125"/>
    </source>
</evidence>
<dbReference type="AlphaFoldDB" id="A0AAD0JUH8"/>
<feature type="compositionally biased region" description="Low complexity" evidence="5">
    <location>
        <begin position="229"/>
        <end position="271"/>
    </location>
</feature>
<keyword evidence="3" id="KW-0804">Transcription</keyword>
<dbReference type="EMBL" id="CP015453">
    <property type="protein sequence ID" value="AWH96979.1"/>
    <property type="molecule type" value="Genomic_DNA"/>
</dbReference>
<feature type="region of interest" description="Disordered" evidence="5">
    <location>
        <begin position="216"/>
        <end position="276"/>
    </location>
</feature>
<keyword evidence="2 4" id="KW-0238">DNA-binding</keyword>
<evidence type="ECO:0000313" key="7">
    <source>
        <dbReference type="EMBL" id="AWH96979.1"/>
    </source>
</evidence>
<dbReference type="RefSeq" id="WP_107747097.1">
    <property type="nucleotide sequence ID" value="NZ_CP015453.1"/>
</dbReference>
<dbReference type="KEGG" id="dpc:A6048_17375"/>
<feature type="compositionally biased region" description="Low complexity" evidence="5">
    <location>
        <begin position="163"/>
        <end position="173"/>
    </location>
</feature>
<dbReference type="Proteomes" id="UP000244903">
    <property type="component" value="Chromosome"/>
</dbReference>
<reference evidence="7 8" key="1">
    <citation type="submission" date="2016-04" db="EMBL/GenBank/DDBJ databases">
        <title>Complete genome sequence of the haloalkaliphilic hydrocarbon-degrading bacterium Dietzia psychralcaliphila ILA-1T, isolated from a drain of a fish product-processing plant.</title>
        <authorList>
            <person name="Zhao J."/>
            <person name="Hu B."/>
            <person name="Geng S."/>
            <person name="Nie Y."/>
            <person name="Tang Y."/>
        </authorList>
    </citation>
    <scope>NUCLEOTIDE SEQUENCE [LARGE SCALE GENOMIC DNA]</scope>
    <source>
        <strain evidence="7 8">ILA-1</strain>
    </source>
</reference>
<dbReference type="GO" id="GO:0003700">
    <property type="term" value="F:DNA-binding transcription factor activity"/>
    <property type="evidence" value="ECO:0007669"/>
    <property type="project" value="TreeGrafter"/>
</dbReference>
<keyword evidence="1" id="KW-0805">Transcription regulation</keyword>
<dbReference type="Pfam" id="PF00440">
    <property type="entry name" value="TetR_N"/>
    <property type="match status" value="2"/>
</dbReference>
<feature type="DNA-binding region" description="H-T-H motif" evidence="4">
    <location>
        <begin position="41"/>
        <end position="60"/>
    </location>
</feature>
<dbReference type="InterPro" id="IPR050109">
    <property type="entry name" value="HTH-type_TetR-like_transc_reg"/>
</dbReference>
<feature type="domain" description="HTH tetR-type" evidence="6">
    <location>
        <begin position="277"/>
        <end position="337"/>
    </location>
</feature>
<evidence type="ECO:0000259" key="6">
    <source>
        <dbReference type="PROSITE" id="PS50977"/>
    </source>
</evidence>
<feature type="domain" description="HTH tetR-type" evidence="6">
    <location>
        <begin position="18"/>
        <end position="78"/>
    </location>
</feature>
<dbReference type="Gene3D" id="1.10.357.10">
    <property type="entry name" value="Tetracycline Repressor, domain 2"/>
    <property type="match status" value="2"/>
</dbReference>
<evidence type="ECO:0000256" key="4">
    <source>
        <dbReference type="PROSITE-ProRule" id="PRU00335"/>
    </source>
</evidence>
<organism evidence="7 8">
    <name type="scientific">Dietzia psychralcaliphila</name>
    <dbReference type="NCBI Taxonomy" id="139021"/>
    <lineage>
        <taxon>Bacteria</taxon>
        <taxon>Bacillati</taxon>
        <taxon>Actinomycetota</taxon>
        <taxon>Actinomycetes</taxon>
        <taxon>Mycobacteriales</taxon>
        <taxon>Dietziaceae</taxon>
        <taxon>Dietzia</taxon>
    </lineage>
</organism>
<dbReference type="PANTHER" id="PTHR30055:SF234">
    <property type="entry name" value="HTH-TYPE TRANSCRIPTIONAL REGULATOR BETI"/>
    <property type="match status" value="1"/>
</dbReference>